<dbReference type="Gene3D" id="3.40.640.10">
    <property type="entry name" value="Type I PLP-dependent aspartate aminotransferase-like (Major domain)"/>
    <property type="match status" value="1"/>
</dbReference>
<gene>
    <name evidence="8" type="ORF">UFOPK1811_00917</name>
    <name evidence="9" type="ORF">UFOPK2922_01168</name>
</gene>
<dbReference type="GO" id="GO:0006526">
    <property type="term" value="P:L-arginine biosynthetic process"/>
    <property type="evidence" value="ECO:0007669"/>
    <property type="project" value="UniProtKB-ARBA"/>
</dbReference>
<dbReference type="EMBL" id="CAEZUJ010000035">
    <property type="protein sequence ID" value="CAB4602602.1"/>
    <property type="molecule type" value="Genomic_DNA"/>
</dbReference>
<dbReference type="GO" id="GO:0008483">
    <property type="term" value="F:transaminase activity"/>
    <property type="evidence" value="ECO:0007669"/>
    <property type="project" value="UniProtKB-KW"/>
</dbReference>
<keyword evidence="3" id="KW-0032">Aminotransferase</keyword>
<proteinExistence type="predicted"/>
<sequence length="386" mass="41171">MSISEQWNDLFTANYGSPRLLLTEGKGLLVKDSNGREYRDFLGGIATNIVGHAHPKVIKAVEDQVRTLSHVSNLYAHPQVLELAKKLQSLVNDDSARVFFCNSGAEANEAAIKASRLTGKSRIVAFTNSFHGRTIGALSITGQPGKAAPFEPLLPGVKFLKYGDFKSLKRGITKRTAMVMIEPIQGEAGVLTLPKGFLKSVRERCDEVGALLAIDEVQTGMGRTGKWFGYQHEGIKPDIITLAKGLGGGLPLGAMIALGESAKLFTPGTHGSTFGGNPISVAASRAAISVIEDDQLLSKISAFGELIISTAQTFPKVKEVRGAGLLIGIEFIEPIGSEILAALEDRGFLVNSPNATTIRISPPLIASETDVNEFLVALRAILVGRL</sequence>
<dbReference type="AlphaFoldDB" id="A0A6J6GMM7"/>
<organism evidence="8">
    <name type="scientific">freshwater metagenome</name>
    <dbReference type="NCBI Taxonomy" id="449393"/>
    <lineage>
        <taxon>unclassified sequences</taxon>
        <taxon>metagenomes</taxon>
        <taxon>ecological metagenomes</taxon>
    </lineage>
</organism>
<protein>
    <submittedName>
        <fullName evidence="8">Unannotated protein</fullName>
    </submittedName>
</protein>
<evidence type="ECO:0000313" key="8">
    <source>
        <dbReference type="EMBL" id="CAB4602602.1"/>
    </source>
</evidence>
<dbReference type="PANTHER" id="PTHR11986">
    <property type="entry name" value="AMINOTRANSFERASE CLASS III"/>
    <property type="match status" value="1"/>
</dbReference>
<evidence type="ECO:0000256" key="6">
    <source>
        <dbReference type="ARBA" id="ARBA00022898"/>
    </source>
</evidence>
<dbReference type="InterPro" id="IPR005814">
    <property type="entry name" value="Aminotrans_3"/>
</dbReference>
<comment type="subcellular location">
    <subcellularLocation>
        <location evidence="2">Mitochondrion</location>
    </subcellularLocation>
</comment>
<dbReference type="InterPro" id="IPR015424">
    <property type="entry name" value="PyrdxlP-dep_Trfase"/>
</dbReference>
<dbReference type="FunFam" id="3.40.640.10:FF:000004">
    <property type="entry name" value="Acetylornithine aminotransferase"/>
    <property type="match status" value="1"/>
</dbReference>
<dbReference type="PANTHER" id="PTHR11986:SF79">
    <property type="entry name" value="ACETYLORNITHINE AMINOTRANSFERASE, MITOCHONDRIAL"/>
    <property type="match status" value="1"/>
</dbReference>
<dbReference type="NCBIfam" id="NF002874">
    <property type="entry name" value="PRK03244.1"/>
    <property type="match status" value="1"/>
</dbReference>
<keyword evidence="6" id="KW-0663">Pyridoxal phosphate</keyword>
<dbReference type="InterPro" id="IPR015422">
    <property type="entry name" value="PyrdxlP-dep_Trfase_small"/>
</dbReference>
<dbReference type="SUPFAM" id="SSF53383">
    <property type="entry name" value="PLP-dependent transferases"/>
    <property type="match status" value="1"/>
</dbReference>
<evidence type="ECO:0000256" key="7">
    <source>
        <dbReference type="ARBA" id="ARBA00029440"/>
    </source>
</evidence>
<comment type="cofactor">
    <cofactor evidence="1">
        <name>pyridoxal 5'-phosphate</name>
        <dbReference type="ChEBI" id="CHEBI:597326"/>
    </cofactor>
</comment>
<comment type="pathway">
    <text evidence="7">Amino-acid biosynthesis.</text>
</comment>
<reference evidence="8" key="1">
    <citation type="submission" date="2020-05" db="EMBL/GenBank/DDBJ databases">
        <authorList>
            <person name="Chiriac C."/>
            <person name="Salcher M."/>
            <person name="Ghai R."/>
            <person name="Kavagutti S V."/>
        </authorList>
    </citation>
    <scope>NUCLEOTIDE SEQUENCE</scope>
</reference>
<evidence type="ECO:0000256" key="1">
    <source>
        <dbReference type="ARBA" id="ARBA00001933"/>
    </source>
</evidence>
<dbReference type="Gene3D" id="3.90.1150.10">
    <property type="entry name" value="Aspartate Aminotransferase, domain 1"/>
    <property type="match status" value="1"/>
</dbReference>
<dbReference type="InterPro" id="IPR050103">
    <property type="entry name" value="Class-III_PLP-dep_AT"/>
</dbReference>
<evidence type="ECO:0000256" key="3">
    <source>
        <dbReference type="ARBA" id="ARBA00022576"/>
    </source>
</evidence>
<dbReference type="GO" id="GO:0005739">
    <property type="term" value="C:mitochondrion"/>
    <property type="evidence" value="ECO:0007669"/>
    <property type="project" value="UniProtKB-SubCell"/>
</dbReference>
<dbReference type="InterPro" id="IPR015421">
    <property type="entry name" value="PyrdxlP-dep_Trfase_major"/>
</dbReference>
<name>A0A6J6GMM7_9ZZZZ</name>
<dbReference type="EMBL" id="CAEZZS010000063">
    <property type="protein sequence ID" value="CAB4782835.1"/>
    <property type="molecule type" value="Genomic_DNA"/>
</dbReference>
<dbReference type="CDD" id="cd00610">
    <property type="entry name" value="OAT_like"/>
    <property type="match status" value="1"/>
</dbReference>
<dbReference type="Pfam" id="PF00202">
    <property type="entry name" value="Aminotran_3"/>
    <property type="match status" value="1"/>
</dbReference>
<accession>A0A6J6GMM7</accession>
<keyword evidence="4" id="KW-0028">Amino-acid biosynthesis</keyword>
<dbReference type="InterPro" id="IPR004636">
    <property type="entry name" value="AcOrn/SuccOrn_fam"/>
</dbReference>
<evidence type="ECO:0000256" key="4">
    <source>
        <dbReference type="ARBA" id="ARBA00022605"/>
    </source>
</evidence>
<evidence type="ECO:0000256" key="2">
    <source>
        <dbReference type="ARBA" id="ARBA00004173"/>
    </source>
</evidence>
<dbReference type="GO" id="GO:0042802">
    <property type="term" value="F:identical protein binding"/>
    <property type="evidence" value="ECO:0007669"/>
    <property type="project" value="TreeGrafter"/>
</dbReference>
<dbReference type="InterPro" id="IPR049704">
    <property type="entry name" value="Aminotrans_3_PPA_site"/>
</dbReference>
<evidence type="ECO:0000256" key="5">
    <source>
        <dbReference type="ARBA" id="ARBA00022679"/>
    </source>
</evidence>
<dbReference type="PROSITE" id="PS00600">
    <property type="entry name" value="AA_TRANSFER_CLASS_3"/>
    <property type="match status" value="1"/>
</dbReference>
<dbReference type="GO" id="GO:0030170">
    <property type="term" value="F:pyridoxal phosphate binding"/>
    <property type="evidence" value="ECO:0007669"/>
    <property type="project" value="InterPro"/>
</dbReference>
<keyword evidence="5" id="KW-0808">Transferase</keyword>
<dbReference type="NCBIfam" id="TIGR00707">
    <property type="entry name" value="argD"/>
    <property type="match status" value="1"/>
</dbReference>
<evidence type="ECO:0000313" key="9">
    <source>
        <dbReference type="EMBL" id="CAB4782835.1"/>
    </source>
</evidence>
<dbReference type="PIRSF" id="PIRSF000521">
    <property type="entry name" value="Transaminase_4ab_Lys_Orn"/>
    <property type="match status" value="1"/>
</dbReference>